<keyword evidence="2" id="KW-1185">Reference proteome</keyword>
<accession>A0A7X3IMV1</accession>
<sequence>MPGEPYMVIGDLYNRIFAVQSSHIDVLVDYAAWNRIFEQLPPNYLLPDMEVLTFD</sequence>
<evidence type="ECO:0000313" key="2">
    <source>
        <dbReference type="Proteomes" id="UP000460318"/>
    </source>
</evidence>
<evidence type="ECO:0000313" key="1">
    <source>
        <dbReference type="EMBL" id="MWV46839.1"/>
    </source>
</evidence>
<comment type="caution">
    <text evidence="1">The sequence shown here is derived from an EMBL/GenBank/DDBJ whole genome shotgun (WGS) entry which is preliminary data.</text>
</comment>
<protein>
    <submittedName>
        <fullName evidence="1">Uncharacterized protein</fullName>
    </submittedName>
</protein>
<gene>
    <name evidence="1" type="ORF">GRF59_24830</name>
</gene>
<name>A0A7X3IMV1_9BACL</name>
<dbReference type="RefSeq" id="WP_202128888.1">
    <property type="nucleotide sequence ID" value="NZ_WUBI01000005.1"/>
</dbReference>
<dbReference type="EMBL" id="WUBI01000005">
    <property type="protein sequence ID" value="MWV46839.1"/>
    <property type="molecule type" value="Genomic_DNA"/>
</dbReference>
<reference evidence="1 2" key="1">
    <citation type="submission" date="2019-12" db="EMBL/GenBank/DDBJ databases">
        <title>Paenibacillus sp. nov., an endophytic bacterium isolated from the stem of Dendrobium.</title>
        <authorList>
            <person name="Zhao R."/>
        </authorList>
    </citation>
    <scope>NUCLEOTIDE SEQUENCE [LARGE SCALE GENOMIC DNA]</scope>
    <source>
        <strain evidence="1 2">HJL G12</strain>
    </source>
</reference>
<proteinExistence type="predicted"/>
<dbReference type="Proteomes" id="UP000460318">
    <property type="component" value="Unassembled WGS sequence"/>
</dbReference>
<dbReference type="AlphaFoldDB" id="A0A7X3IMV1"/>
<organism evidence="1 2">
    <name type="scientific">Paenibacillus dendrobii</name>
    <dbReference type="NCBI Taxonomy" id="2691084"/>
    <lineage>
        <taxon>Bacteria</taxon>
        <taxon>Bacillati</taxon>
        <taxon>Bacillota</taxon>
        <taxon>Bacilli</taxon>
        <taxon>Bacillales</taxon>
        <taxon>Paenibacillaceae</taxon>
        <taxon>Paenibacillus</taxon>
    </lineage>
</organism>